<reference evidence="2" key="1">
    <citation type="submission" date="2022-01" db="EMBL/GenBank/DDBJ databases">
        <authorList>
            <person name="King R."/>
        </authorList>
    </citation>
    <scope>NUCLEOTIDE SEQUENCE</scope>
</reference>
<sequence length="94" mass="11162">MHDFVGNIRRFRRVCEHIQAQVCTRRPPPSPRAQRKFTTELSESSSCGSDSSELFLNTRQVHFHSMIESKTELKKKLNKQEKTKHKINRRLRKI</sequence>
<evidence type="ECO:0000313" key="3">
    <source>
        <dbReference type="Proteomes" id="UP001153709"/>
    </source>
</evidence>
<keyword evidence="3" id="KW-1185">Reference proteome</keyword>
<proteinExistence type="predicted"/>
<protein>
    <submittedName>
        <fullName evidence="2">Uncharacterized protein</fullName>
    </submittedName>
</protein>
<evidence type="ECO:0000313" key="2">
    <source>
        <dbReference type="EMBL" id="CAG9831358.1"/>
    </source>
</evidence>
<dbReference type="AlphaFoldDB" id="A0A9N9X8A4"/>
<feature type="region of interest" description="Disordered" evidence="1">
    <location>
        <begin position="24"/>
        <end position="50"/>
    </location>
</feature>
<organism evidence="2 3">
    <name type="scientific">Diabrotica balteata</name>
    <name type="common">Banded cucumber beetle</name>
    <dbReference type="NCBI Taxonomy" id="107213"/>
    <lineage>
        <taxon>Eukaryota</taxon>
        <taxon>Metazoa</taxon>
        <taxon>Ecdysozoa</taxon>
        <taxon>Arthropoda</taxon>
        <taxon>Hexapoda</taxon>
        <taxon>Insecta</taxon>
        <taxon>Pterygota</taxon>
        <taxon>Neoptera</taxon>
        <taxon>Endopterygota</taxon>
        <taxon>Coleoptera</taxon>
        <taxon>Polyphaga</taxon>
        <taxon>Cucujiformia</taxon>
        <taxon>Chrysomeloidea</taxon>
        <taxon>Chrysomelidae</taxon>
        <taxon>Galerucinae</taxon>
        <taxon>Diabroticina</taxon>
        <taxon>Diabroticites</taxon>
        <taxon>Diabrotica</taxon>
    </lineage>
</organism>
<dbReference type="EMBL" id="OU898278">
    <property type="protein sequence ID" value="CAG9831358.1"/>
    <property type="molecule type" value="Genomic_DNA"/>
</dbReference>
<dbReference type="Proteomes" id="UP001153709">
    <property type="component" value="Chromosome 3"/>
</dbReference>
<feature type="compositionally biased region" description="Low complexity" evidence="1">
    <location>
        <begin position="40"/>
        <end position="50"/>
    </location>
</feature>
<name>A0A9N9X8A4_DIABA</name>
<evidence type="ECO:0000256" key="1">
    <source>
        <dbReference type="SAM" id="MobiDB-lite"/>
    </source>
</evidence>
<accession>A0A9N9X8A4</accession>
<dbReference type="OrthoDB" id="193931at2759"/>
<gene>
    <name evidence="2" type="ORF">DIABBA_LOCUS4956</name>
</gene>